<dbReference type="GO" id="GO:0016491">
    <property type="term" value="F:oxidoreductase activity"/>
    <property type="evidence" value="ECO:0007669"/>
    <property type="project" value="InterPro"/>
</dbReference>
<reference evidence="2 3" key="1">
    <citation type="submission" date="2018-06" db="EMBL/GenBank/DDBJ databases">
        <title>Paenibacillus montanisoli sp. nov., isolated from mountain area soil.</title>
        <authorList>
            <person name="Wu M."/>
        </authorList>
    </citation>
    <scope>NUCLEOTIDE SEQUENCE [LARGE SCALE GENOMIC DNA]</scope>
    <source>
        <strain evidence="2 3">RA17</strain>
    </source>
</reference>
<dbReference type="InterPro" id="IPR016208">
    <property type="entry name" value="Ald_Oxase/xanthine_DH-like"/>
</dbReference>
<dbReference type="Gene3D" id="3.90.1170.50">
    <property type="entry name" value="Aldehyde oxidase/xanthine dehydrogenase, a/b hammerhead"/>
    <property type="match status" value="1"/>
</dbReference>
<dbReference type="AlphaFoldDB" id="A0A328TYY2"/>
<sequence length="719" mass="79000">MNAKDISISVKKKDHDGKVSGQLAYIGDVKVDLMLYGVLYRSPIAHGKVRSIQLPPLPEGYAKIGAEHIPGANFVKLLHKDQPIFADEWVTYIGEPMFMLVGPEFDILHQLLDEVEVDIEEHPAILTLEEAIRQKDHTGVFASHEFGERSDVIKAIEQHAHQIIEEEYVTGYQEHVYLEPQGMLGIYTDEEILVEGSMQCLYYVKNALISALACKDDEVRVIQSPTGGGFGGKEDFPSLMACHVGIAAKAVQKPVMLLFDRAEDFEVTTKRHPAKFIYRTALDEQGNILCMNVELYLDGGANAGLSPVVLQRSLLNSAGVYKIPHFHAKGYALKTNTVPNGAFRGFGAPQSFAAIESLLGHISGKVNRDPIEYKRNYIVKQGDPTITGGRFKDPVLIDDMIQDLLQTVEYAKKKAEFHAFNQHNKRYKKGIGASFFLHGCGFTGSGERDHIKATVKLARTENDQVLIKISNSDMGQGALTTLSKIVANELGLPYEDVSFPYPDTKEVPDSGPTVASRTTMIVGKLLERAASKMKAGWQSGVSQEAVEHYVHEEMIPWDEEKFSGDAYPAYSWGVNLIELEVDTLTGNVKVEKVYGSFDIGKAIDEQIVKGQIDGGMAQGIAYGFMEKMTSKSGRIEQKSISDYGPPTAMDVVHIESKLYDNPFAGGPYGAKGVGELPLTGGAPAVQAAIEDALQIDFYQIPVTPELIIERLTKRAGGSD</sequence>
<dbReference type="PANTHER" id="PTHR11908:SF157">
    <property type="entry name" value="XANTHINE DEHYDROGENASE SUBUNIT D-RELATED"/>
    <property type="match status" value="1"/>
</dbReference>
<proteinExistence type="predicted"/>
<gene>
    <name evidence="2" type="ORF">DL346_09745</name>
</gene>
<dbReference type="RefSeq" id="WP_112881953.1">
    <property type="nucleotide sequence ID" value="NZ_QLUW01000002.1"/>
</dbReference>
<dbReference type="Pfam" id="PF20256">
    <property type="entry name" value="MoCoBD_2"/>
    <property type="match status" value="2"/>
</dbReference>
<dbReference type="EMBL" id="QLUW01000002">
    <property type="protein sequence ID" value="RAP75728.1"/>
    <property type="molecule type" value="Genomic_DNA"/>
</dbReference>
<protein>
    <submittedName>
        <fullName evidence="2">Aldehyde oxidase</fullName>
    </submittedName>
</protein>
<dbReference type="InterPro" id="IPR036856">
    <property type="entry name" value="Ald_Oxase/Xan_DH_a/b_sf"/>
</dbReference>
<dbReference type="Proteomes" id="UP000249260">
    <property type="component" value="Unassembled WGS sequence"/>
</dbReference>
<evidence type="ECO:0000313" key="3">
    <source>
        <dbReference type="Proteomes" id="UP000249260"/>
    </source>
</evidence>
<dbReference type="InterPro" id="IPR046867">
    <property type="entry name" value="AldOxase/xan_DH_MoCoBD2"/>
</dbReference>
<name>A0A328TYY2_9BACL</name>
<evidence type="ECO:0000259" key="1">
    <source>
        <dbReference type="SMART" id="SM01008"/>
    </source>
</evidence>
<dbReference type="SUPFAM" id="SSF54665">
    <property type="entry name" value="CO dehydrogenase molybdoprotein N-domain-like"/>
    <property type="match status" value="1"/>
</dbReference>
<evidence type="ECO:0000313" key="2">
    <source>
        <dbReference type="EMBL" id="RAP75728.1"/>
    </source>
</evidence>
<organism evidence="2 3">
    <name type="scientific">Paenibacillus montanisoli</name>
    <dbReference type="NCBI Taxonomy" id="2081970"/>
    <lineage>
        <taxon>Bacteria</taxon>
        <taxon>Bacillati</taxon>
        <taxon>Bacillota</taxon>
        <taxon>Bacilli</taxon>
        <taxon>Bacillales</taxon>
        <taxon>Paenibacillaceae</taxon>
        <taxon>Paenibacillus</taxon>
    </lineage>
</organism>
<dbReference type="Pfam" id="PF02738">
    <property type="entry name" value="MoCoBD_1"/>
    <property type="match status" value="1"/>
</dbReference>
<feature type="domain" description="Aldehyde oxidase/xanthine dehydrogenase a/b hammerhead" evidence="1">
    <location>
        <begin position="20"/>
        <end position="123"/>
    </location>
</feature>
<dbReference type="InterPro" id="IPR037165">
    <property type="entry name" value="AldOxase/xan_DH_Mopterin-bd_sf"/>
</dbReference>
<dbReference type="Gene3D" id="3.30.365.10">
    <property type="entry name" value="Aldehyde oxidase/xanthine dehydrogenase, molybdopterin binding domain"/>
    <property type="match status" value="4"/>
</dbReference>
<dbReference type="InterPro" id="IPR000674">
    <property type="entry name" value="Ald_Oxase/Xan_DH_a/b"/>
</dbReference>
<dbReference type="OrthoDB" id="9759099at2"/>
<dbReference type="SUPFAM" id="SSF56003">
    <property type="entry name" value="Molybdenum cofactor-binding domain"/>
    <property type="match status" value="1"/>
</dbReference>
<dbReference type="Pfam" id="PF01315">
    <property type="entry name" value="Ald_Xan_dh_C"/>
    <property type="match status" value="1"/>
</dbReference>
<dbReference type="PANTHER" id="PTHR11908">
    <property type="entry name" value="XANTHINE DEHYDROGENASE"/>
    <property type="match status" value="1"/>
</dbReference>
<dbReference type="GO" id="GO:0005506">
    <property type="term" value="F:iron ion binding"/>
    <property type="evidence" value="ECO:0007669"/>
    <property type="project" value="InterPro"/>
</dbReference>
<comment type="caution">
    <text evidence="2">The sequence shown here is derived from an EMBL/GenBank/DDBJ whole genome shotgun (WGS) entry which is preliminary data.</text>
</comment>
<keyword evidence="3" id="KW-1185">Reference proteome</keyword>
<accession>A0A328TYY2</accession>
<dbReference type="SMART" id="SM01008">
    <property type="entry name" value="Ald_Xan_dh_C"/>
    <property type="match status" value="1"/>
</dbReference>
<dbReference type="InterPro" id="IPR008274">
    <property type="entry name" value="AldOxase/xan_DH_MoCoBD1"/>
</dbReference>